<dbReference type="HOGENOM" id="CLU_009301_6_0_9"/>
<dbReference type="SMART" id="SM00382">
    <property type="entry name" value="AAA"/>
    <property type="match status" value="1"/>
</dbReference>
<keyword evidence="6 9" id="KW-0733">Signal recognition particle</keyword>
<name>Q24UA4_DESHY</name>
<evidence type="ECO:0000256" key="10">
    <source>
        <dbReference type="SAM" id="MobiDB-lite"/>
    </source>
</evidence>
<dbReference type="SMART" id="SM00963">
    <property type="entry name" value="SRP54_N"/>
    <property type="match status" value="1"/>
</dbReference>
<evidence type="ECO:0000256" key="9">
    <source>
        <dbReference type="HAMAP-Rule" id="MF_00306"/>
    </source>
</evidence>
<comment type="subunit">
    <text evidence="9">Part of the signal recognition particle protein translocation system, which is composed of SRP and FtsY.</text>
</comment>
<dbReference type="InterPro" id="IPR004780">
    <property type="entry name" value="SRP"/>
</dbReference>
<dbReference type="InterPro" id="IPR022941">
    <property type="entry name" value="SRP54"/>
</dbReference>
<evidence type="ECO:0000256" key="6">
    <source>
        <dbReference type="ARBA" id="ARBA00023135"/>
    </source>
</evidence>
<sequence>MRAGMFQGLSEKLQETFKRLKSKGKLTEADVNEAMREVRMALLEADVNFKVVKDFVAKVKERSIGQEVLESLSPGQQVIKIVNEEMVALMGGVSSKINISSKPPTVIMLVGLQGAGKTTHGAKLANMLKKQGKHPLLVACDIYRPAAIKQLEVLGEQIKVPVFSLGQENPVKIAAASLQHANSQGLDVVIIDTAGRLHINEELMGELREIKVSVKPHEILLVVDAMTGQDAVNVAESFHNELGVDGIILTKLDGDTRGGAALSVKAVTGCPIKFAGVGEKMDAIEPFFPERMASRILGMGDVLTLIEKAQEAFDEKQAREMEQKLRKQEFTLDDFLDQMQQLKKMGPLNSLLEMIPGVGKQMKDVQVDEKDMAHVEAIIHSMTAEERRKPALIKDSRKRRIAKGSGTSIQEVGRLLKQFEQMQKMMKQFAGGSGMGMMGKGKKGKKGKKLGLPFPFK</sequence>
<keyword evidence="2 9" id="KW-0547">Nucleotide-binding</keyword>
<dbReference type="GO" id="GO:0005525">
    <property type="term" value="F:GTP binding"/>
    <property type="evidence" value="ECO:0007669"/>
    <property type="project" value="UniProtKB-UniRule"/>
</dbReference>
<reference evidence="12 13" key="1">
    <citation type="journal article" date="2006" name="J. Bacteriol.">
        <title>Complete genome sequence of the dehalorespiring bacterium Desulfitobacterium hafniense Y51 and comparison with Dehalococcoides ethenogenes 195.</title>
        <authorList>
            <person name="Nonaka H."/>
            <person name="Keresztes G."/>
            <person name="Shinoda Y."/>
            <person name="Ikenaga Y."/>
            <person name="Abe M."/>
            <person name="Naito K."/>
            <person name="Inatomi K."/>
            <person name="Furukawa K."/>
            <person name="Inui M."/>
            <person name="Yukawa H."/>
        </authorList>
    </citation>
    <scope>NUCLEOTIDE SEQUENCE [LARGE SCALE GENOMIC DNA]</scope>
    <source>
        <strain evidence="12 13">Y51</strain>
    </source>
</reference>
<keyword evidence="7 9" id="KW-0687">Ribonucleoprotein</keyword>
<feature type="binding site" evidence="9">
    <location>
        <begin position="250"/>
        <end position="253"/>
    </location>
    <ligand>
        <name>GTP</name>
        <dbReference type="ChEBI" id="CHEBI:37565"/>
    </ligand>
</feature>
<feature type="domain" description="SRP54-type proteins GTP-binding" evidence="11">
    <location>
        <begin position="271"/>
        <end position="284"/>
    </location>
</feature>
<protein>
    <recommendedName>
        <fullName evidence="9">Signal recognition particle protein</fullName>
        <ecNumber evidence="9">3.6.5.4</ecNumber>
    </recommendedName>
    <alternativeName>
        <fullName evidence="9">Fifty-four homolog</fullName>
    </alternativeName>
</protein>
<comment type="similarity">
    <text evidence="1 9">Belongs to the GTP-binding SRP family. SRP54 subfamily.</text>
</comment>
<dbReference type="Pfam" id="PF02978">
    <property type="entry name" value="SRP_SPB"/>
    <property type="match status" value="1"/>
</dbReference>
<feature type="binding site" evidence="9">
    <location>
        <begin position="192"/>
        <end position="196"/>
    </location>
    <ligand>
        <name>GTP</name>
        <dbReference type="ChEBI" id="CHEBI:37565"/>
    </ligand>
</feature>
<evidence type="ECO:0000256" key="7">
    <source>
        <dbReference type="ARBA" id="ARBA00023274"/>
    </source>
</evidence>
<proteinExistence type="inferred from homology"/>
<keyword evidence="13" id="KW-1185">Reference proteome</keyword>
<dbReference type="InterPro" id="IPR004125">
    <property type="entry name" value="Signal_recog_particle_SRP54_M"/>
</dbReference>
<evidence type="ECO:0000313" key="13">
    <source>
        <dbReference type="Proteomes" id="UP000001946"/>
    </source>
</evidence>
<evidence type="ECO:0000256" key="4">
    <source>
        <dbReference type="ARBA" id="ARBA00022884"/>
    </source>
</evidence>
<dbReference type="Gene3D" id="3.40.50.300">
    <property type="entry name" value="P-loop containing nucleotide triphosphate hydrolases"/>
    <property type="match status" value="1"/>
</dbReference>
<comment type="catalytic activity">
    <reaction evidence="8 9">
        <text>GTP + H2O = GDP + phosphate + H(+)</text>
        <dbReference type="Rhea" id="RHEA:19669"/>
        <dbReference type="ChEBI" id="CHEBI:15377"/>
        <dbReference type="ChEBI" id="CHEBI:15378"/>
        <dbReference type="ChEBI" id="CHEBI:37565"/>
        <dbReference type="ChEBI" id="CHEBI:43474"/>
        <dbReference type="ChEBI" id="CHEBI:58189"/>
        <dbReference type="EC" id="3.6.5.4"/>
    </reaction>
</comment>
<dbReference type="FunFam" id="3.40.50.300:FF:000022">
    <property type="entry name" value="Signal recognition particle 54 kDa subunit"/>
    <property type="match status" value="1"/>
</dbReference>
<keyword evidence="4 9" id="KW-0694">RNA-binding</keyword>
<dbReference type="EMBL" id="AP008230">
    <property type="protein sequence ID" value="BAE84388.1"/>
    <property type="molecule type" value="Genomic_DNA"/>
</dbReference>
<evidence type="ECO:0000256" key="5">
    <source>
        <dbReference type="ARBA" id="ARBA00023134"/>
    </source>
</evidence>
<dbReference type="InterPro" id="IPR027417">
    <property type="entry name" value="P-loop_NTPase"/>
</dbReference>
<comment type="subcellular location">
    <subcellularLocation>
        <location evidence="9">Cytoplasm</location>
    </subcellularLocation>
    <text evidence="9">The SRP-RNC complex is targeted to the cytoplasmic membrane.</text>
</comment>
<dbReference type="Gene3D" id="1.20.120.140">
    <property type="entry name" value="Signal recognition particle SRP54, nucleotide-binding domain"/>
    <property type="match status" value="1"/>
</dbReference>
<accession>Q24UA4</accession>
<feature type="compositionally biased region" description="Basic residues" evidence="10">
    <location>
        <begin position="440"/>
        <end position="449"/>
    </location>
</feature>
<dbReference type="eggNOG" id="COG0541">
    <property type="taxonomic scope" value="Bacteria"/>
</dbReference>
<dbReference type="Gene3D" id="1.10.260.30">
    <property type="entry name" value="Signal recognition particle, SRP54 subunit, M-domain"/>
    <property type="match status" value="1"/>
</dbReference>
<dbReference type="InterPro" id="IPR013822">
    <property type="entry name" value="Signal_recog_particl_SRP54_hlx"/>
</dbReference>
<dbReference type="AlphaFoldDB" id="Q24UA4"/>
<dbReference type="GO" id="GO:0006614">
    <property type="term" value="P:SRP-dependent cotranslational protein targeting to membrane"/>
    <property type="evidence" value="ECO:0007669"/>
    <property type="project" value="InterPro"/>
</dbReference>
<evidence type="ECO:0000313" key="12">
    <source>
        <dbReference type="EMBL" id="BAE84388.1"/>
    </source>
</evidence>
<feature type="binding site" evidence="9">
    <location>
        <begin position="111"/>
        <end position="118"/>
    </location>
    <ligand>
        <name>GTP</name>
        <dbReference type="ChEBI" id="CHEBI:37565"/>
    </ligand>
</feature>
<dbReference type="PROSITE" id="PS00300">
    <property type="entry name" value="SRP54"/>
    <property type="match status" value="1"/>
</dbReference>
<dbReference type="GO" id="GO:0008312">
    <property type="term" value="F:7S RNA binding"/>
    <property type="evidence" value="ECO:0007669"/>
    <property type="project" value="InterPro"/>
</dbReference>
<dbReference type="CDD" id="cd18539">
    <property type="entry name" value="SRP_G"/>
    <property type="match status" value="1"/>
</dbReference>
<dbReference type="Proteomes" id="UP000001946">
    <property type="component" value="Chromosome"/>
</dbReference>
<dbReference type="Pfam" id="PF02881">
    <property type="entry name" value="SRP54_N"/>
    <property type="match status" value="1"/>
</dbReference>
<dbReference type="GO" id="GO:0003924">
    <property type="term" value="F:GTPase activity"/>
    <property type="evidence" value="ECO:0007669"/>
    <property type="project" value="UniProtKB-UniRule"/>
</dbReference>
<dbReference type="SUPFAM" id="SSF47446">
    <property type="entry name" value="Signal peptide-binding domain"/>
    <property type="match status" value="1"/>
</dbReference>
<dbReference type="InterPro" id="IPR036891">
    <property type="entry name" value="Signal_recog_part_SRP54_M_sf"/>
</dbReference>
<dbReference type="InterPro" id="IPR000897">
    <property type="entry name" value="SRP54_GTPase_dom"/>
</dbReference>
<keyword evidence="3 9" id="KW-0378">Hydrolase</keyword>
<dbReference type="PANTHER" id="PTHR11564">
    <property type="entry name" value="SIGNAL RECOGNITION PARTICLE 54K PROTEIN SRP54"/>
    <property type="match status" value="1"/>
</dbReference>
<evidence type="ECO:0000256" key="3">
    <source>
        <dbReference type="ARBA" id="ARBA00022801"/>
    </source>
</evidence>
<evidence type="ECO:0000259" key="11">
    <source>
        <dbReference type="PROSITE" id="PS00300"/>
    </source>
</evidence>
<dbReference type="Pfam" id="PF00448">
    <property type="entry name" value="SRP54"/>
    <property type="match status" value="1"/>
</dbReference>
<dbReference type="HAMAP" id="MF_00306">
    <property type="entry name" value="SRP54"/>
    <property type="match status" value="1"/>
</dbReference>
<evidence type="ECO:0000256" key="2">
    <source>
        <dbReference type="ARBA" id="ARBA00022741"/>
    </source>
</evidence>
<dbReference type="InterPro" id="IPR042101">
    <property type="entry name" value="SRP54_N_sf"/>
</dbReference>
<dbReference type="InterPro" id="IPR003593">
    <property type="entry name" value="AAA+_ATPase"/>
</dbReference>
<dbReference type="KEGG" id="dsy:DSY2599"/>
<dbReference type="SMART" id="SM00962">
    <property type="entry name" value="SRP54"/>
    <property type="match status" value="1"/>
</dbReference>
<keyword evidence="9" id="KW-0963">Cytoplasm</keyword>
<feature type="region of interest" description="Disordered" evidence="10">
    <location>
        <begin position="430"/>
        <end position="457"/>
    </location>
</feature>
<dbReference type="GO" id="GO:0048500">
    <property type="term" value="C:signal recognition particle"/>
    <property type="evidence" value="ECO:0007669"/>
    <property type="project" value="UniProtKB-UniRule"/>
</dbReference>
<dbReference type="STRING" id="138119.DSY2599"/>
<comment type="function">
    <text evidence="9">Involved in targeting and insertion of nascent membrane proteins into the cytoplasmic membrane. Binds to the hydrophobic signal sequence of the ribosome-nascent chain (RNC) as it emerges from the ribosomes. The SRP-RNC complex is then targeted to the cytoplasmic membrane where it interacts with the SRP receptor FtsY.</text>
</comment>
<gene>
    <name evidence="9" type="primary">ffh</name>
    <name evidence="12" type="ordered locus">DSY2599</name>
</gene>
<dbReference type="PANTHER" id="PTHR11564:SF5">
    <property type="entry name" value="SIGNAL RECOGNITION PARTICLE SUBUNIT SRP54"/>
    <property type="match status" value="1"/>
</dbReference>
<dbReference type="EC" id="3.6.5.4" evidence="9"/>
<dbReference type="NCBIfam" id="TIGR00959">
    <property type="entry name" value="ffh"/>
    <property type="match status" value="1"/>
</dbReference>
<evidence type="ECO:0000256" key="1">
    <source>
        <dbReference type="ARBA" id="ARBA00005450"/>
    </source>
</evidence>
<comment type="domain">
    <text evidence="9">Composed of three domains: the N-terminal N domain, which is responsible for interactions with the ribosome, the central G domain, which binds GTP, and the C-terminal M domain, which binds the RNA and the signal sequence of the RNC.</text>
</comment>
<keyword evidence="5 9" id="KW-0342">GTP-binding</keyword>
<evidence type="ECO:0000256" key="8">
    <source>
        <dbReference type="ARBA" id="ARBA00048027"/>
    </source>
</evidence>
<organism evidence="12 13">
    <name type="scientific">Desulfitobacterium hafniense (strain Y51)</name>
    <dbReference type="NCBI Taxonomy" id="138119"/>
    <lineage>
        <taxon>Bacteria</taxon>
        <taxon>Bacillati</taxon>
        <taxon>Bacillota</taxon>
        <taxon>Clostridia</taxon>
        <taxon>Eubacteriales</taxon>
        <taxon>Desulfitobacteriaceae</taxon>
        <taxon>Desulfitobacterium</taxon>
    </lineage>
</organism>
<dbReference type="SUPFAM" id="SSF52540">
    <property type="entry name" value="P-loop containing nucleoside triphosphate hydrolases"/>
    <property type="match status" value="1"/>
</dbReference>